<dbReference type="RefSeq" id="WP_141378200.1">
    <property type="nucleotide sequence ID" value="NZ_BJML01000011.1"/>
</dbReference>
<reference evidence="1 2" key="1">
    <citation type="submission" date="2019-06" db="EMBL/GenBank/DDBJ databases">
        <title>Whole genome shotgun sequence of Microbacterium testaceum NBRC 12675.</title>
        <authorList>
            <person name="Hosoyama A."/>
            <person name="Uohara A."/>
            <person name="Ohji S."/>
            <person name="Ichikawa N."/>
        </authorList>
    </citation>
    <scope>NUCLEOTIDE SEQUENCE [LARGE SCALE GENOMIC DNA]</scope>
    <source>
        <strain evidence="1 2">NBRC 12675</strain>
    </source>
</reference>
<dbReference type="AlphaFoldDB" id="A0A4Y3QNY8"/>
<sequence>MTDTFGRPDADADPRTYLPTVPGLEALLERDDWHDASVPEQPSLRTLVFNGDAPGSIVLVFRDDLVDVVASRNDPGADVEQEVMQPAEVIAWLERWASRA</sequence>
<dbReference type="GeneID" id="57145611"/>
<organism evidence="1 2">
    <name type="scientific">Microbacterium testaceum</name>
    <name type="common">Aureobacterium testaceum</name>
    <name type="synonym">Brevibacterium testaceum</name>
    <dbReference type="NCBI Taxonomy" id="2033"/>
    <lineage>
        <taxon>Bacteria</taxon>
        <taxon>Bacillati</taxon>
        <taxon>Actinomycetota</taxon>
        <taxon>Actinomycetes</taxon>
        <taxon>Micrococcales</taxon>
        <taxon>Microbacteriaceae</taxon>
        <taxon>Microbacterium</taxon>
    </lineage>
</organism>
<protein>
    <submittedName>
        <fullName evidence="1">Uncharacterized protein</fullName>
    </submittedName>
</protein>
<dbReference type="EMBL" id="BJML01000011">
    <property type="protein sequence ID" value="GEB46985.1"/>
    <property type="molecule type" value="Genomic_DNA"/>
</dbReference>
<proteinExistence type="predicted"/>
<accession>A0A4Y3QNY8</accession>
<gene>
    <name evidence="1" type="ORF">MTE01_29300</name>
</gene>
<evidence type="ECO:0000313" key="2">
    <source>
        <dbReference type="Proteomes" id="UP000319525"/>
    </source>
</evidence>
<dbReference type="Proteomes" id="UP000319525">
    <property type="component" value="Unassembled WGS sequence"/>
</dbReference>
<comment type="caution">
    <text evidence="1">The sequence shown here is derived from an EMBL/GenBank/DDBJ whole genome shotgun (WGS) entry which is preliminary data.</text>
</comment>
<name>A0A4Y3QNY8_MICTE</name>
<evidence type="ECO:0000313" key="1">
    <source>
        <dbReference type="EMBL" id="GEB46985.1"/>
    </source>
</evidence>